<evidence type="ECO:0000256" key="3">
    <source>
        <dbReference type="RuleBase" id="RU362118"/>
    </source>
</evidence>
<reference evidence="4 5" key="1">
    <citation type="submission" date="2023-08" db="EMBL/GenBank/DDBJ databases">
        <title>Annotated Genome Sequence of Vanrija albida AlHP1.</title>
        <authorList>
            <person name="Herzog R."/>
        </authorList>
    </citation>
    <scope>NUCLEOTIDE SEQUENCE [LARGE SCALE GENOMIC DNA]</scope>
    <source>
        <strain evidence="4 5">AlHP1</strain>
    </source>
</reference>
<evidence type="ECO:0000313" key="5">
    <source>
        <dbReference type="Proteomes" id="UP001565368"/>
    </source>
</evidence>
<dbReference type="PANTHER" id="PTHR11808:SF35">
    <property type="entry name" value="CYSTATHIONINE GAMMA-SYNTHASE (AFU_ORTHOLOGUE AFUA_7G01590)"/>
    <property type="match status" value="1"/>
</dbReference>
<dbReference type="PANTHER" id="PTHR11808">
    <property type="entry name" value="TRANS-SULFURATION ENZYME FAMILY MEMBER"/>
    <property type="match status" value="1"/>
</dbReference>
<sequence length="392" mass="42011">MSPSAKDVAHLGLSSRLVHADDGLSAHRAIAPALHVSTTFAYGPDPDALRSTDPAHPHDTHYYSRYSAPNTTRLEAVLASLLGGPALSYASGLAAFHALLVHLNPRRIALGEGYHGAHGVIRVLSRLSGLQQLTLDEIDQLGPGDVLHVETPLNPTGEARDLAHYAGLARARGAILTVDATFAPPPLLDPFRWGADAVVHSGTKYLGGHSDLLCGVVAVAPRHAAWYDALKEDRYLLGGVMGSLEGWLGLRSLRTLALRVKRQSETATALVAWLEAQRQAPGSAANVVSRVQHASLQPEAGEEGSWLRQQMPHGFGPVFALWLETDDDARRLPSKLGLFHHATSLGGVESLIEWRALSDDTVDRRVLRVSVGVEDLEDLQADLLAGFAALRA</sequence>
<evidence type="ECO:0000256" key="2">
    <source>
        <dbReference type="ARBA" id="ARBA00022898"/>
    </source>
</evidence>
<dbReference type="PIRSF" id="PIRSF001434">
    <property type="entry name" value="CGS"/>
    <property type="match status" value="1"/>
</dbReference>
<dbReference type="Pfam" id="PF01053">
    <property type="entry name" value="Cys_Met_Meta_PP"/>
    <property type="match status" value="1"/>
</dbReference>
<evidence type="ECO:0008006" key="6">
    <source>
        <dbReference type="Google" id="ProtNLM"/>
    </source>
</evidence>
<dbReference type="Proteomes" id="UP001565368">
    <property type="component" value="Unassembled WGS sequence"/>
</dbReference>
<keyword evidence="5" id="KW-1185">Reference proteome</keyword>
<name>A0ABR3PUX4_9TREE</name>
<gene>
    <name evidence="4" type="ORF">Q8F55_007956</name>
</gene>
<dbReference type="InterPro" id="IPR015422">
    <property type="entry name" value="PyrdxlP-dep_Trfase_small"/>
</dbReference>
<dbReference type="GeneID" id="95988999"/>
<dbReference type="Gene3D" id="3.40.640.10">
    <property type="entry name" value="Type I PLP-dependent aspartate aminotransferase-like (Major domain)"/>
    <property type="match status" value="1"/>
</dbReference>
<dbReference type="EMBL" id="JBBXJM010000006">
    <property type="protein sequence ID" value="KAL1406260.1"/>
    <property type="molecule type" value="Genomic_DNA"/>
</dbReference>
<dbReference type="RefSeq" id="XP_069206204.1">
    <property type="nucleotide sequence ID" value="XM_069356363.1"/>
</dbReference>
<dbReference type="Gene3D" id="3.90.1150.10">
    <property type="entry name" value="Aspartate Aminotransferase, domain 1"/>
    <property type="match status" value="1"/>
</dbReference>
<accession>A0ABR3PUX4</accession>
<dbReference type="InterPro" id="IPR015421">
    <property type="entry name" value="PyrdxlP-dep_Trfase_major"/>
</dbReference>
<proteinExistence type="inferred from homology"/>
<keyword evidence="2 3" id="KW-0663">Pyridoxal phosphate</keyword>
<organism evidence="4 5">
    <name type="scientific">Vanrija albida</name>
    <dbReference type="NCBI Taxonomy" id="181172"/>
    <lineage>
        <taxon>Eukaryota</taxon>
        <taxon>Fungi</taxon>
        <taxon>Dikarya</taxon>
        <taxon>Basidiomycota</taxon>
        <taxon>Agaricomycotina</taxon>
        <taxon>Tremellomycetes</taxon>
        <taxon>Trichosporonales</taxon>
        <taxon>Trichosporonaceae</taxon>
        <taxon>Vanrija</taxon>
    </lineage>
</organism>
<protein>
    <recommendedName>
        <fullName evidence="6">Cystathionine gamma-synthase</fullName>
    </recommendedName>
</protein>
<dbReference type="InterPro" id="IPR015424">
    <property type="entry name" value="PyrdxlP-dep_Trfase"/>
</dbReference>
<evidence type="ECO:0000313" key="4">
    <source>
        <dbReference type="EMBL" id="KAL1406260.1"/>
    </source>
</evidence>
<comment type="similarity">
    <text evidence="3">Belongs to the trans-sulfuration enzymes family.</text>
</comment>
<dbReference type="InterPro" id="IPR000277">
    <property type="entry name" value="Cys/Met-Metab_PyrdxlP-dep_enz"/>
</dbReference>
<comment type="caution">
    <text evidence="4">The sequence shown here is derived from an EMBL/GenBank/DDBJ whole genome shotgun (WGS) entry which is preliminary data.</text>
</comment>
<dbReference type="SUPFAM" id="SSF53383">
    <property type="entry name" value="PLP-dependent transferases"/>
    <property type="match status" value="1"/>
</dbReference>
<comment type="cofactor">
    <cofactor evidence="1 3">
        <name>pyridoxal 5'-phosphate</name>
        <dbReference type="ChEBI" id="CHEBI:597326"/>
    </cofactor>
</comment>
<evidence type="ECO:0000256" key="1">
    <source>
        <dbReference type="ARBA" id="ARBA00001933"/>
    </source>
</evidence>